<proteinExistence type="predicted"/>
<dbReference type="Proteomes" id="UP000828048">
    <property type="component" value="Chromosome 11"/>
</dbReference>
<organism evidence="1 2">
    <name type="scientific">Vaccinium darrowii</name>
    <dbReference type="NCBI Taxonomy" id="229202"/>
    <lineage>
        <taxon>Eukaryota</taxon>
        <taxon>Viridiplantae</taxon>
        <taxon>Streptophyta</taxon>
        <taxon>Embryophyta</taxon>
        <taxon>Tracheophyta</taxon>
        <taxon>Spermatophyta</taxon>
        <taxon>Magnoliopsida</taxon>
        <taxon>eudicotyledons</taxon>
        <taxon>Gunneridae</taxon>
        <taxon>Pentapetalae</taxon>
        <taxon>asterids</taxon>
        <taxon>Ericales</taxon>
        <taxon>Ericaceae</taxon>
        <taxon>Vaccinioideae</taxon>
        <taxon>Vaccinieae</taxon>
        <taxon>Vaccinium</taxon>
    </lineage>
</organism>
<gene>
    <name evidence="1" type="ORF">Vadar_026713</name>
</gene>
<name>A0ACB7YPP8_9ERIC</name>
<protein>
    <submittedName>
        <fullName evidence="1">Uncharacterized protein</fullName>
    </submittedName>
</protein>
<accession>A0ACB7YPP8</accession>
<dbReference type="EMBL" id="CM037161">
    <property type="protein sequence ID" value="KAH7855606.1"/>
    <property type="molecule type" value="Genomic_DNA"/>
</dbReference>
<comment type="caution">
    <text evidence="1">The sequence shown here is derived from an EMBL/GenBank/DDBJ whole genome shotgun (WGS) entry which is preliminary data.</text>
</comment>
<sequence>MEEIQHFAHEHPLTLLRQEERDEKELECFGCRGSILRSDPMYTCKTCFVNEYEFQRFHLHKSCAELPSKAERYTYAPPPPPPPPPPEQHFRASDHGNLTLITKQGYCTLCKSWGRLMYEEKNNGVLFCINCVRFPKTIEHTSHDHPLHLQRRKKSTFTCDACDREETCRSSYHCASCTFWISEQCASLSNSVLHTSHDHPLTLVGLFRLGEEYFTQFTI</sequence>
<evidence type="ECO:0000313" key="1">
    <source>
        <dbReference type="EMBL" id="KAH7855606.1"/>
    </source>
</evidence>
<reference evidence="1 2" key="1">
    <citation type="journal article" date="2021" name="Hortic Res">
        <title>High-quality reference genome and annotation aids understanding of berry development for evergreen blueberry (Vaccinium darrowii).</title>
        <authorList>
            <person name="Yu J."/>
            <person name="Hulse-Kemp A.M."/>
            <person name="Babiker E."/>
            <person name="Staton M."/>
        </authorList>
    </citation>
    <scope>NUCLEOTIDE SEQUENCE [LARGE SCALE GENOMIC DNA]</scope>
    <source>
        <strain evidence="2">cv. NJ 8807/NJ 8810</strain>
        <tissue evidence="1">Young leaf</tissue>
    </source>
</reference>
<evidence type="ECO:0000313" key="2">
    <source>
        <dbReference type="Proteomes" id="UP000828048"/>
    </source>
</evidence>
<keyword evidence="2" id="KW-1185">Reference proteome</keyword>